<dbReference type="PANTHER" id="PTHR31479:SF2">
    <property type="entry name" value="ALPHA_BETA-HYDROLASES SUPERFAMILY PROTEIN"/>
    <property type="match status" value="1"/>
</dbReference>
<dbReference type="SUPFAM" id="SSF53474">
    <property type="entry name" value="alpha/beta-Hydrolases"/>
    <property type="match status" value="2"/>
</dbReference>
<dbReference type="OrthoDB" id="58570at2759"/>
<sequence length="372" mass="42534">MSEGIDGVTQRVMKDIFNLSGPLHLTTLDWKNADHRRSVAACLVHGVYVLERDRQKNRQGPHALASPWWNFFHFQLNKKLVDVVDSSIFGVIYEFKPPSSGCMHLIQDAPKYVIAFRGTIMKRDSGWQDLRLDLHFIRNWLHRTSRFEIAMGAVQNVVARCGDLNIWIAGHSLGSAIGMLAGKSMARTGVFLEAFLFNPPFFSLTHLPFLNEIIRNEKVKHMLRIVRSLVTARLAVVMKGHNQRPRSDDPFIALAAWVPSLFVHPADHICSAYINYFEHRKYMEDIGAEAIERLATQNSLPNLCLKAVGRESDDPLHLLPSASLTVNPSRAVDFQQAHGIHKWRDFKQVHGIHQWWSPDLHLHLQSKLYQYS</sequence>
<proteinExistence type="predicted"/>
<comment type="caution">
    <text evidence="2">The sequence shown here is derived from an EMBL/GenBank/DDBJ whole genome shotgun (WGS) entry which is preliminary data.</text>
</comment>
<keyword evidence="3" id="KW-1185">Reference proteome</keyword>
<feature type="domain" description="Fungal lipase-type" evidence="1">
    <location>
        <begin position="152"/>
        <end position="191"/>
    </location>
</feature>
<name>A0A835MCQ3_9MAGN</name>
<dbReference type="InterPro" id="IPR002921">
    <property type="entry name" value="Fungal_lipase-type"/>
</dbReference>
<evidence type="ECO:0000259" key="1">
    <source>
        <dbReference type="Pfam" id="PF01764"/>
    </source>
</evidence>
<dbReference type="InterPro" id="IPR029058">
    <property type="entry name" value="AB_hydrolase_fold"/>
</dbReference>
<evidence type="ECO:0000313" key="2">
    <source>
        <dbReference type="EMBL" id="KAF9624817.1"/>
    </source>
</evidence>
<dbReference type="Gene3D" id="3.40.50.1820">
    <property type="entry name" value="alpha/beta hydrolase"/>
    <property type="match status" value="1"/>
</dbReference>
<dbReference type="AlphaFoldDB" id="A0A835MCQ3"/>
<reference evidence="2 3" key="1">
    <citation type="submission" date="2020-10" db="EMBL/GenBank/DDBJ databases">
        <title>The Coptis chinensis genome and diversification of protoberbering-type alkaloids.</title>
        <authorList>
            <person name="Wang B."/>
            <person name="Shu S."/>
            <person name="Song C."/>
            <person name="Liu Y."/>
        </authorList>
    </citation>
    <scope>NUCLEOTIDE SEQUENCE [LARGE SCALE GENOMIC DNA]</scope>
    <source>
        <strain evidence="2">HL-2020</strain>
        <tissue evidence="2">Leaf</tissue>
    </source>
</reference>
<dbReference type="Proteomes" id="UP000631114">
    <property type="component" value="Unassembled WGS sequence"/>
</dbReference>
<protein>
    <recommendedName>
        <fullName evidence="1">Fungal lipase-type domain-containing protein</fullName>
    </recommendedName>
</protein>
<dbReference type="GO" id="GO:0006629">
    <property type="term" value="P:lipid metabolic process"/>
    <property type="evidence" value="ECO:0007669"/>
    <property type="project" value="InterPro"/>
</dbReference>
<organism evidence="2 3">
    <name type="scientific">Coptis chinensis</name>
    <dbReference type="NCBI Taxonomy" id="261450"/>
    <lineage>
        <taxon>Eukaryota</taxon>
        <taxon>Viridiplantae</taxon>
        <taxon>Streptophyta</taxon>
        <taxon>Embryophyta</taxon>
        <taxon>Tracheophyta</taxon>
        <taxon>Spermatophyta</taxon>
        <taxon>Magnoliopsida</taxon>
        <taxon>Ranunculales</taxon>
        <taxon>Ranunculaceae</taxon>
        <taxon>Coptidoideae</taxon>
        <taxon>Coptis</taxon>
    </lineage>
</organism>
<evidence type="ECO:0000313" key="3">
    <source>
        <dbReference type="Proteomes" id="UP000631114"/>
    </source>
</evidence>
<dbReference type="EMBL" id="JADFTS010000001">
    <property type="protein sequence ID" value="KAF9624817.1"/>
    <property type="molecule type" value="Genomic_DNA"/>
</dbReference>
<gene>
    <name evidence="2" type="ORF">IFM89_014202</name>
</gene>
<dbReference type="Pfam" id="PF01764">
    <property type="entry name" value="Lipase_3"/>
    <property type="match status" value="1"/>
</dbReference>
<accession>A0A835MCQ3</accession>
<dbReference type="PANTHER" id="PTHR31479">
    <property type="entry name" value="ALPHA/BETA-HYDROLASES SUPERFAMILY PROTEIN"/>
    <property type="match status" value="1"/>
</dbReference>